<sequence>MEIAQAAREEAGLALDAARAVRPPLGMPREPPDEFEDEDEGYHKSLKPRHVQMIAMGGAIGVGLFLGTSQRLHNAGPALVVAYAVAGVAAFFVMRALGELVLYKPTAGSFVAYARDFIGDWAGFASGWMYWLNWAMTGVAEITAVGIYVHYWAPRFPQWLSALLALAVLLSVNLVSVRLFGELEFWFALLKVAAILAFLVVGIVLVATHAGVGPTYHAELPNLMDHGGFLPRGLWAVLLSLQSVIFAYAAIEMVGISAGEAQEPRTVMPRAINGVVWRIALFYVGAVFLLVVVLPWVVYTPEESPFVTVFTYLNVPGIGGIMNLVVLTAALSSCNSGLYSTGRILRSLSQRGEAPAFTGRMSSHHVPYGGILFTSVVYVAGVALNAFLPHKAFEIATSVASLGVLTTWATLLYAQIRFRRAAERGEVRRPDYRMPGSPYTNWATLGFLLLVLVLMVFDGEQKWAVAAIPFLVVFLLAGWKLINRRRAGGVLSSEV</sequence>
<keyword evidence="6" id="KW-0029">Amino-acid transport</keyword>
<dbReference type="PANTHER" id="PTHR43495">
    <property type="entry name" value="GABA PERMEASE"/>
    <property type="match status" value="1"/>
</dbReference>
<evidence type="ECO:0000313" key="13">
    <source>
        <dbReference type="Proteomes" id="UP001595872"/>
    </source>
</evidence>
<dbReference type="PANTHER" id="PTHR43495:SF1">
    <property type="entry name" value="L-ASPARAGINE PERMEASE"/>
    <property type="match status" value="1"/>
</dbReference>
<feature type="domain" description="Amino acid permease/ SLC12A" evidence="11">
    <location>
        <begin position="50"/>
        <end position="484"/>
    </location>
</feature>
<reference evidence="13" key="1">
    <citation type="journal article" date="2019" name="Int. J. Syst. Evol. Microbiol.">
        <title>The Global Catalogue of Microorganisms (GCM) 10K type strain sequencing project: providing services to taxonomists for standard genome sequencing and annotation.</title>
        <authorList>
            <consortium name="The Broad Institute Genomics Platform"/>
            <consortium name="The Broad Institute Genome Sequencing Center for Infectious Disease"/>
            <person name="Wu L."/>
            <person name="Ma J."/>
        </authorList>
    </citation>
    <scope>NUCLEOTIDE SEQUENCE [LARGE SCALE GENOMIC DNA]</scope>
    <source>
        <strain evidence="13">KLKA75</strain>
    </source>
</reference>
<feature type="transmembrane region" description="Helical" evidence="10">
    <location>
        <begin position="463"/>
        <end position="482"/>
    </location>
</feature>
<evidence type="ECO:0000313" key="12">
    <source>
        <dbReference type="EMBL" id="MFC4907934.1"/>
    </source>
</evidence>
<evidence type="ECO:0000256" key="3">
    <source>
        <dbReference type="ARBA" id="ARBA00022448"/>
    </source>
</evidence>
<dbReference type="InterPro" id="IPR004841">
    <property type="entry name" value="AA-permease/SLC12A_dom"/>
</dbReference>
<comment type="similarity">
    <text evidence="2">Belongs to the amino acid-polyamine-organocation (APC) superfamily. Amino acid transporter (AAT) (TC 2.A.3.1) family.</text>
</comment>
<keyword evidence="3" id="KW-0813">Transport</keyword>
<feature type="transmembrane region" description="Helical" evidence="10">
    <location>
        <begin position="192"/>
        <end position="213"/>
    </location>
</feature>
<evidence type="ECO:0000256" key="2">
    <source>
        <dbReference type="ARBA" id="ARBA00008583"/>
    </source>
</evidence>
<dbReference type="InterPro" id="IPR004840">
    <property type="entry name" value="Amino_acid_permease_CS"/>
</dbReference>
<accession>A0ABV9TW74</accession>
<evidence type="ECO:0000256" key="1">
    <source>
        <dbReference type="ARBA" id="ARBA00004651"/>
    </source>
</evidence>
<feature type="transmembrane region" description="Helical" evidence="10">
    <location>
        <begin position="159"/>
        <end position="180"/>
    </location>
</feature>
<feature type="region of interest" description="Disordered" evidence="9">
    <location>
        <begin position="23"/>
        <end position="42"/>
    </location>
</feature>
<evidence type="ECO:0000256" key="5">
    <source>
        <dbReference type="ARBA" id="ARBA00022692"/>
    </source>
</evidence>
<feature type="transmembrane region" description="Helical" evidence="10">
    <location>
        <begin position="51"/>
        <end position="69"/>
    </location>
</feature>
<keyword evidence="13" id="KW-1185">Reference proteome</keyword>
<organism evidence="12 13">
    <name type="scientific">Actinomadura gamaensis</name>
    <dbReference type="NCBI Taxonomy" id="1763541"/>
    <lineage>
        <taxon>Bacteria</taxon>
        <taxon>Bacillati</taxon>
        <taxon>Actinomycetota</taxon>
        <taxon>Actinomycetes</taxon>
        <taxon>Streptosporangiales</taxon>
        <taxon>Thermomonosporaceae</taxon>
        <taxon>Actinomadura</taxon>
    </lineage>
</organism>
<evidence type="ECO:0000256" key="8">
    <source>
        <dbReference type="ARBA" id="ARBA00023136"/>
    </source>
</evidence>
<dbReference type="PIRSF" id="PIRSF006060">
    <property type="entry name" value="AA_transporter"/>
    <property type="match status" value="1"/>
</dbReference>
<feature type="transmembrane region" description="Helical" evidence="10">
    <location>
        <begin position="366"/>
        <end position="387"/>
    </location>
</feature>
<dbReference type="RefSeq" id="WP_378254123.1">
    <property type="nucleotide sequence ID" value="NZ_JBHSIT010000003.1"/>
</dbReference>
<evidence type="ECO:0000256" key="4">
    <source>
        <dbReference type="ARBA" id="ARBA00022475"/>
    </source>
</evidence>
<dbReference type="EMBL" id="JBHSIT010000003">
    <property type="protein sequence ID" value="MFC4907934.1"/>
    <property type="molecule type" value="Genomic_DNA"/>
</dbReference>
<feature type="transmembrane region" description="Helical" evidence="10">
    <location>
        <begin position="318"/>
        <end position="345"/>
    </location>
</feature>
<comment type="caution">
    <text evidence="12">The sequence shown here is derived from an EMBL/GenBank/DDBJ whole genome shotgun (WGS) entry which is preliminary data.</text>
</comment>
<name>A0ABV9TW74_9ACTN</name>
<feature type="transmembrane region" description="Helical" evidence="10">
    <location>
        <begin position="75"/>
        <end position="94"/>
    </location>
</feature>
<feature type="transmembrane region" description="Helical" evidence="10">
    <location>
        <begin position="399"/>
        <end position="418"/>
    </location>
</feature>
<evidence type="ECO:0000256" key="10">
    <source>
        <dbReference type="SAM" id="Phobius"/>
    </source>
</evidence>
<comment type="subcellular location">
    <subcellularLocation>
        <location evidence="1">Cell membrane</location>
        <topology evidence="1">Multi-pass membrane protein</topology>
    </subcellularLocation>
</comment>
<keyword evidence="8 10" id="KW-0472">Membrane</keyword>
<dbReference type="Gene3D" id="1.20.1740.10">
    <property type="entry name" value="Amino acid/polyamine transporter I"/>
    <property type="match status" value="1"/>
</dbReference>
<evidence type="ECO:0000259" key="11">
    <source>
        <dbReference type="Pfam" id="PF00324"/>
    </source>
</evidence>
<dbReference type="Proteomes" id="UP001595872">
    <property type="component" value="Unassembled WGS sequence"/>
</dbReference>
<dbReference type="PROSITE" id="PS00218">
    <property type="entry name" value="AMINO_ACID_PERMEASE_1"/>
    <property type="match status" value="1"/>
</dbReference>
<keyword evidence="5 10" id="KW-0812">Transmembrane</keyword>
<feature type="transmembrane region" description="Helical" evidence="10">
    <location>
        <begin position="131"/>
        <end position="153"/>
    </location>
</feature>
<feature type="transmembrane region" description="Helical" evidence="10">
    <location>
        <begin position="275"/>
        <end position="298"/>
    </location>
</feature>
<keyword evidence="7 10" id="KW-1133">Transmembrane helix</keyword>
<protein>
    <submittedName>
        <fullName evidence="12">Amino acid permease</fullName>
    </submittedName>
</protein>
<keyword evidence="4" id="KW-1003">Cell membrane</keyword>
<evidence type="ECO:0000256" key="9">
    <source>
        <dbReference type="SAM" id="MobiDB-lite"/>
    </source>
</evidence>
<evidence type="ECO:0000256" key="6">
    <source>
        <dbReference type="ARBA" id="ARBA00022970"/>
    </source>
</evidence>
<proteinExistence type="inferred from homology"/>
<dbReference type="Pfam" id="PF00324">
    <property type="entry name" value="AA_permease"/>
    <property type="match status" value="1"/>
</dbReference>
<evidence type="ECO:0000256" key="7">
    <source>
        <dbReference type="ARBA" id="ARBA00022989"/>
    </source>
</evidence>
<gene>
    <name evidence="12" type="ORF">ACFPCY_11430</name>
</gene>
<feature type="transmembrane region" description="Helical" evidence="10">
    <location>
        <begin position="439"/>
        <end position="457"/>
    </location>
</feature>